<organism evidence="3 4">
    <name type="scientific">Rhynchospora pubera</name>
    <dbReference type="NCBI Taxonomy" id="906938"/>
    <lineage>
        <taxon>Eukaryota</taxon>
        <taxon>Viridiplantae</taxon>
        <taxon>Streptophyta</taxon>
        <taxon>Embryophyta</taxon>
        <taxon>Tracheophyta</taxon>
        <taxon>Spermatophyta</taxon>
        <taxon>Magnoliopsida</taxon>
        <taxon>Liliopsida</taxon>
        <taxon>Poales</taxon>
        <taxon>Cyperaceae</taxon>
        <taxon>Cyperoideae</taxon>
        <taxon>Rhynchosporeae</taxon>
        <taxon>Rhynchospora</taxon>
    </lineage>
</organism>
<dbReference type="InterPro" id="IPR036397">
    <property type="entry name" value="RNaseH_sf"/>
</dbReference>
<dbReference type="InterPro" id="IPR012337">
    <property type="entry name" value="RNaseH-like_sf"/>
</dbReference>
<accession>A0AAV8E074</accession>
<dbReference type="Proteomes" id="UP001140206">
    <property type="component" value="Chromosome 3"/>
</dbReference>
<proteinExistence type="predicted"/>
<dbReference type="InterPro" id="IPR044730">
    <property type="entry name" value="RNase_H-like_dom_plant"/>
</dbReference>
<dbReference type="CDD" id="cd06222">
    <property type="entry name" value="RNase_H_like"/>
    <property type="match status" value="1"/>
</dbReference>
<dbReference type="GO" id="GO:0003676">
    <property type="term" value="F:nucleic acid binding"/>
    <property type="evidence" value="ECO:0007669"/>
    <property type="project" value="InterPro"/>
</dbReference>
<comment type="caution">
    <text evidence="3">The sequence shown here is derived from an EMBL/GenBank/DDBJ whole genome shotgun (WGS) entry which is preliminary data.</text>
</comment>
<feature type="domain" description="RNase H type-1" evidence="1">
    <location>
        <begin position="553"/>
        <end position="674"/>
    </location>
</feature>
<evidence type="ECO:0000313" key="3">
    <source>
        <dbReference type="EMBL" id="KAJ4771903.1"/>
    </source>
</evidence>
<dbReference type="Pfam" id="PF13966">
    <property type="entry name" value="zf-RVT"/>
    <property type="match status" value="1"/>
</dbReference>
<dbReference type="PANTHER" id="PTHR33116">
    <property type="entry name" value="REVERSE TRANSCRIPTASE ZINC-BINDING DOMAIN-CONTAINING PROTEIN-RELATED-RELATED"/>
    <property type="match status" value="1"/>
</dbReference>
<evidence type="ECO:0000259" key="2">
    <source>
        <dbReference type="Pfam" id="PF13966"/>
    </source>
</evidence>
<dbReference type="GO" id="GO:0004523">
    <property type="term" value="F:RNA-DNA hybrid ribonuclease activity"/>
    <property type="evidence" value="ECO:0007669"/>
    <property type="project" value="InterPro"/>
</dbReference>
<dbReference type="InterPro" id="IPR026960">
    <property type="entry name" value="RVT-Znf"/>
</dbReference>
<dbReference type="AlphaFoldDB" id="A0AAV8E074"/>
<dbReference type="Gene3D" id="3.30.420.10">
    <property type="entry name" value="Ribonuclease H-like superfamily/Ribonuclease H"/>
    <property type="match status" value="1"/>
</dbReference>
<feature type="domain" description="Reverse transcriptase zinc-binding" evidence="2">
    <location>
        <begin position="357"/>
        <end position="447"/>
    </location>
</feature>
<evidence type="ECO:0000313" key="4">
    <source>
        <dbReference type="Proteomes" id="UP001140206"/>
    </source>
</evidence>
<dbReference type="PANTHER" id="PTHR33116:SF86">
    <property type="entry name" value="REVERSE TRANSCRIPTASE DOMAIN-CONTAINING PROTEIN"/>
    <property type="match status" value="1"/>
</dbReference>
<reference evidence="3" key="1">
    <citation type="submission" date="2022-08" db="EMBL/GenBank/DDBJ databases">
        <authorList>
            <person name="Marques A."/>
        </authorList>
    </citation>
    <scope>NUCLEOTIDE SEQUENCE</scope>
    <source>
        <strain evidence="3">RhyPub2mFocal</strain>
        <tissue evidence="3">Leaves</tissue>
    </source>
</reference>
<dbReference type="EMBL" id="JAMFTS010000003">
    <property type="protein sequence ID" value="KAJ4771903.1"/>
    <property type="molecule type" value="Genomic_DNA"/>
</dbReference>
<dbReference type="SUPFAM" id="SSF53098">
    <property type="entry name" value="Ribonuclease H-like"/>
    <property type="match status" value="1"/>
</dbReference>
<evidence type="ECO:0000259" key="1">
    <source>
        <dbReference type="Pfam" id="PF13456"/>
    </source>
</evidence>
<protein>
    <submittedName>
        <fullName evidence="3">Ribonuclease H-like superfamily protein</fullName>
    </submittedName>
</protein>
<keyword evidence="4" id="KW-1185">Reference proteome</keyword>
<sequence length="694" mass="77796">MHQVLFGTLNGVKLKAGAPVLTSSVYADDLIIYGQGTIQETLLIQQCLDDFCMWSGQRIGHEKSYIWFSKGVSSETRHVISTILNAQAGHYQHTYLGVPIIASRPSHFSGLTSKVQHKPQSWKARLLSQAGKVTLIRAVIEPMVLYNMAGGPISITVLDKINSMVRGFFWHSGDSKRMHMLNWKILTMSKRDGGLGLRDFRSVNDAVVFKAIWKLSSKESENTMWVQIMRSKYLARKCFWLAREGGPSTRLWKAILALRSKVSAHITWQLGTGDKCGAFGEPWHDFWLKVQAPISSQRDMVVTDLVQQGGASWDPQRLIDAFGFGTALFISIKFPVPPLNALHQDRLILTTTRTGKFSFKAAYHLLASSSSAVPSMHTEFLKLIWHSPGILPRIRIFLWKLLWDALPVQGSILNRLGSPTPPCVMCQQGPENTIHALFLCHHARAFWFASPLCLRFDSSIGSVAALLNSLYTTLRGRPFVSFANLLWALWKHRCSFVYEGKKFAVQEALYQAAYYNQLSIASSNMTLSRKLGQPRHEAGHMDGTVAQGMICFVDGSFDTSKKGGWAFLIFDKGSLLNYGADSGSVSSPFLAELKAMEAGVRAVIQLGTTCCLFYTDCQHLQQVLSGKAPPDSVHWMEYQHTVNLLCLFRAHEGFKCEHISRDFNVEAHHLANYARANEISFNDCTYPLFNFRSL</sequence>
<dbReference type="Pfam" id="PF13456">
    <property type="entry name" value="RVT_3"/>
    <property type="match status" value="1"/>
</dbReference>
<name>A0AAV8E074_9POAL</name>
<dbReference type="InterPro" id="IPR002156">
    <property type="entry name" value="RNaseH_domain"/>
</dbReference>
<gene>
    <name evidence="3" type="ORF">LUZ62_056160</name>
</gene>